<comment type="caution">
    <text evidence="2">The sequence shown here is derived from an EMBL/GenBank/DDBJ whole genome shotgun (WGS) entry which is preliminary data.</text>
</comment>
<protein>
    <submittedName>
        <fullName evidence="2">DUF2085 domain-containing protein</fullName>
    </submittedName>
</protein>
<organism evidence="2 3">
    <name type="scientific">[Ruminococcus] torques</name>
    <dbReference type="NCBI Taxonomy" id="33039"/>
    <lineage>
        <taxon>Bacteria</taxon>
        <taxon>Bacillati</taxon>
        <taxon>Bacillota</taxon>
        <taxon>Clostridia</taxon>
        <taxon>Lachnospirales</taxon>
        <taxon>Lachnospiraceae</taxon>
        <taxon>Mediterraneibacter</taxon>
    </lineage>
</organism>
<dbReference type="EMBL" id="RCYR01000010">
    <property type="protein sequence ID" value="RYS80246.1"/>
    <property type="molecule type" value="Genomic_DNA"/>
</dbReference>
<name>A0A4Q5C832_9FIRM</name>
<reference evidence="2 3" key="1">
    <citation type="journal article" date="2019" name="Science, e1252229">
        <title>Invertible promoters mediate bacterial phase variation, antibiotic resistance, and host adaptation in the gut.</title>
        <authorList>
            <person name="Jiang X."/>
            <person name="Hall A.B."/>
            <person name="Arthur T.D."/>
            <person name="Plichta D.R."/>
            <person name="Covington C.T."/>
            <person name="Poyet M."/>
            <person name="Crothers J."/>
            <person name="Moses P.L."/>
            <person name="Tolonen A.C."/>
            <person name="Vlamakis H."/>
            <person name="Alm E.J."/>
            <person name="Xavier R.J."/>
        </authorList>
    </citation>
    <scope>NUCLEOTIDE SEQUENCE [LARGE SCALE GENOMIC DNA]</scope>
    <source>
        <strain evidence="3">aa_0143</strain>
    </source>
</reference>
<evidence type="ECO:0000313" key="3">
    <source>
        <dbReference type="Proteomes" id="UP000292665"/>
    </source>
</evidence>
<accession>A0A4Q5C832</accession>
<feature type="transmembrane region" description="Helical" evidence="1">
    <location>
        <begin position="62"/>
        <end position="81"/>
    </location>
</feature>
<dbReference type="AlphaFoldDB" id="A0A4Q5C832"/>
<keyword evidence="1" id="KW-0812">Transmembrane</keyword>
<feature type="transmembrane region" description="Helical" evidence="1">
    <location>
        <begin position="93"/>
        <end position="111"/>
    </location>
</feature>
<evidence type="ECO:0000256" key="1">
    <source>
        <dbReference type="SAM" id="Phobius"/>
    </source>
</evidence>
<gene>
    <name evidence="2" type="ORF">EAI93_06580</name>
</gene>
<proteinExistence type="predicted"/>
<dbReference type="Pfam" id="PF09858">
    <property type="entry name" value="DUF2085"/>
    <property type="match status" value="1"/>
</dbReference>
<keyword evidence="1" id="KW-1133">Transmembrane helix</keyword>
<dbReference type="RefSeq" id="WP_129794860.1">
    <property type="nucleotide sequence ID" value="NZ_CATXVX010000035.1"/>
</dbReference>
<dbReference type="Proteomes" id="UP000292665">
    <property type="component" value="Unassembled WGS sequence"/>
</dbReference>
<keyword evidence="1" id="KW-0472">Membrane</keyword>
<dbReference type="InterPro" id="IPR019206">
    <property type="entry name" value="DUF2085_TM"/>
</dbReference>
<evidence type="ECO:0000313" key="2">
    <source>
        <dbReference type="EMBL" id="RYS80246.1"/>
    </source>
</evidence>
<sequence length="115" mass="13417">MMMDKRKIYKKLMVIGRATGCHQLPERSFSFRGKQFPVCARCTGVFIGEVLGIFLFKVGEISNIIAVVFSLIMFADWFVQYKFHYESNNIRRLITGLLCGYAFGNIIMKYLKYFM</sequence>